<dbReference type="InterPro" id="IPR050111">
    <property type="entry name" value="C-type_lectin/snaclec_domain"/>
</dbReference>
<dbReference type="InterPro" id="IPR016186">
    <property type="entry name" value="C-type_lectin-like/link_sf"/>
</dbReference>
<dbReference type="Gene3D" id="2.10.25.10">
    <property type="entry name" value="Laminin"/>
    <property type="match status" value="1"/>
</dbReference>
<dbReference type="InterPro" id="IPR016187">
    <property type="entry name" value="CTDL_fold"/>
</dbReference>
<dbReference type="AlphaFoldDB" id="A0A914CFC8"/>
<name>A0A914CFC8_9BILA</name>
<organism evidence="4 5">
    <name type="scientific">Acrobeloides nanus</name>
    <dbReference type="NCBI Taxonomy" id="290746"/>
    <lineage>
        <taxon>Eukaryota</taxon>
        <taxon>Metazoa</taxon>
        <taxon>Ecdysozoa</taxon>
        <taxon>Nematoda</taxon>
        <taxon>Chromadorea</taxon>
        <taxon>Rhabditida</taxon>
        <taxon>Tylenchina</taxon>
        <taxon>Cephalobomorpha</taxon>
        <taxon>Cephaloboidea</taxon>
        <taxon>Cephalobidae</taxon>
        <taxon>Acrobeloides</taxon>
    </lineage>
</organism>
<dbReference type="InterPro" id="IPR000742">
    <property type="entry name" value="EGF"/>
</dbReference>
<dbReference type="WBParaSite" id="ACRNAN_scaffold10140.g17034.t1">
    <property type="protein sequence ID" value="ACRNAN_scaffold10140.g17034.t1"/>
    <property type="gene ID" value="ACRNAN_scaffold10140.g17034"/>
</dbReference>
<reference evidence="5" key="1">
    <citation type="submission" date="2022-11" db="UniProtKB">
        <authorList>
            <consortium name="WormBaseParasite"/>
        </authorList>
    </citation>
    <scope>IDENTIFICATION</scope>
</reference>
<dbReference type="SMART" id="SM00181">
    <property type="entry name" value="EGF"/>
    <property type="match status" value="2"/>
</dbReference>
<feature type="disulfide bond" evidence="1">
    <location>
        <begin position="298"/>
        <end position="307"/>
    </location>
</feature>
<proteinExistence type="predicted"/>
<dbReference type="Proteomes" id="UP000887540">
    <property type="component" value="Unplaced"/>
</dbReference>
<dbReference type="SMART" id="SM00034">
    <property type="entry name" value="CLECT"/>
    <property type="match status" value="1"/>
</dbReference>
<evidence type="ECO:0000259" key="2">
    <source>
        <dbReference type="PROSITE" id="PS50026"/>
    </source>
</evidence>
<keyword evidence="1" id="KW-0245">EGF-like domain</keyword>
<sequence>MGSNLASIHSVEENTFLVELSQIGTYYAFREQLPWIGGILDDPIACTYKWADGTPFDYANFYVNQPDCDAESACTALGSKLTSIHSLEENTFLVDFAQISDDDSCNNCDGLFPYIGAVIDDPIACTYKWSDGTPFDYANWYTNEPSCSGEACAFLFTSHRDNFNPPAKGMWGDGICTQVARVYICKKPAFSSFYVFQEFVQSLPAGDYSKGLVRMRDGQLTPLRGQDPNNDGINEQITSPNHGYITARAISCAGCTFDTENCDMHPHTTTYCGGLYCDNGGACVLDTHSPPTNPSCQCQNIWRGTTCSDFDPCGYFQNDPITMCLNGGTCYSNSSFFPDKICVCPVGFCGDRCERTGLGCANGVRKAMTEPNFNRDYLPFILANVPIEEKSNMSWNVDDLCVWASFERTEIDLK</sequence>
<dbReference type="CDD" id="cd00037">
    <property type="entry name" value="CLECT"/>
    <property type="match status" value="2"/>
</dbReference>
<evidence type="ECO:0000259" key="3">
    <source>
        <dbReference type="PROSITE" id="PS50041"/>
    </source>
</evidence>
<feature type="domain" description="EGF-like" evidence="2">
    <location>
        <begin position="309"/>
        <end position="354"/>
    </location>
</feature>
<feature type="disulfide bond" evidence="1">
    <location>
        <begin position="344"/>
        <end position="353"/>
    </location>
</feature>
<dbReference type="SUPFAM" id="SSF56436">
    <property type="entry name" value="C-type lectin-like"/>
    <property type="match status" value="2"/>
</dbReference>
<dbReference type="PROSITE" id="PS00022">
    <property type="entry name" value="EGF_1"/>
    <property type="match status" value="2"/>
</dbReference>
<dbReference type="PROSITE" id="PS01186">
    <property type="entry name" value="EGF_2"/>
    <property type="match status" value="1"/>
</dbReference>
<feature type="domain" description="C-type lectin" evidence="3">
    <location>
        <begin position="69"/>
        <end position="178"/>
    </location>
</feature>
<protein>
    <submittedName>
        <fullName evidence="5">Uncharacterized protein</fullName>
    </submittedName>
</protein>
<dbReference type="Gene3D" id="3.10.100.10">
    <property type="entry name" value="Mannose-Binding Protein A, subunit A"/>
    <property type="match status" value="2"/>
</dbReference>
<evidence type="ECO:0000313" key="4">
    <source>
        <dbReference type="Proteomes" id="UP000887540"/>
    </source>
</evidence>
<accession>A0A914CFC8</accession>
<evidence type="ECO:0000313" key="5">
    <source>
        <dbReference type="WBParaSite" id="ACRNAN_scaffold10140.g17034.t1"/>
    </source>
</evidence>
<keyword evidence="4" id="KW-1185">Reference proteome</keyword>
<dbReference type="PANTHER" id="PTHR22803">
    <property type="entry name" value="MANNOSE, PHOSPHOLIPASE, LECTIN RECEPTOR RELATED"/>
    <property type="match status" value="1"/>
</dbReference>
<dbReference type="PROSITE" id="PS50041">
    <property type="entry name" value="C_TYPE_LECTIN_2"/>
    <property type="match status" value="2"/>
</dbReference>
<dbReference type="PROSITE" id="PS50026">
    <property type="entry name" value="EGF_3"/>
    <property type="match status" value="2"/>
</dbReference>
<dbReference type="SUPFAM" id="SSF57196">
    <property type="entry name" value="EGF/Laminin"/>
    <property type="match status" value="1"/>
</dbReference>
<dbReference type="InterPro" id="IPR001304">
    <property type="entry name" value="C-type_lectin-like"/>
</dbReference>
<feature type="domain" description="C-type lectin" evidence="3">
    <location>
        <begin position="1"/>
        <end position="67"/>
    </location>
</feature>
<comment type="caution">
    <text evidence="1">Lacks conserved residue(s) required for the propagation of feature annotation.</text>
</comment>
<dbReference type="Pfam" id="PF00059">
    <property type="entry name" value="Lectin_C"/>
    <property type="match status" value="1"/>
</dbReference>
<feature type="domain" description="EGF-like" evidence="2">
    <location>
        <begin position="268"/>
        <end position="308"/>
    </location>
</feature>
<evidence type="ECO:0000256" key="1">
    <source>
        <dbReference type="PROSITE-ProRule" id="PRU00076"/>
    </source>
</evidence>
<keyword evidence="1" id="KW-1015">Disulfide bond</keyword>